<evidence type="ECO:0000256" key="2">
    <source>
        <dbReference type="ARBA" id="ARBA00022692"/>
    </source>
</evidence>
<dbReference type="InterPro" id="IPR036259">
    <property type="entry name" value="MFS_trans_sf"/>
</dbReference>
<feature type="domain" description="Major facilitator superfamily (MFS) profile" evidence="7">
    <location>
        <begin position="126"/>
        <end position="508"/>
    </location>
</feature>
<feature type="transmembrane region" description="Helical" evidence="6">
    <location>
        <begin position="332"/>
        <end position="359"/>
    </location>
</feature>
<feature type="region of interest" description="Disordered" evidence="5">
    <location>
        <begin position="22"/>
        <end position="114"/>
    </location>
</feature>
<dbReference type="InterPro" id="IPR011701">
    <property type="entry name" value="MFS"/>
</dbReference>
<keyword evidence="2 6" id="KW-0812">Transmembrane</keyword>
<dbReference type="PANTHER" id="PTHR23514">
    <property type="entry name" value="BYPASS OF STOP CODON PROTEIN 6"/>
    <property type="match status" value="1"/>
</dbReference>
<dbReference type="AlphaFoldDB" id="A0A9P4I4M8"/>
<organism evidence="8 9">
    <name type="scientific">Rhizodiscina lignyota</name>
    <dbReference type="NCBI Taxonomy" id="1504668"/>
    <lineage>
        <taxon>Eukaryota</taxon>
        <taxon>Fungi</taxon>
        <taxon>Dikarya</taxon>
        <taxon>Ascomycota</taxon>
        <taxon>Pezizomycotina</taxon>
        <taxon>Dothideomycetes</taxon>
        <taxon>Pleosporomycetidae</taxon>
        <taxon>Aulographales</taxon>
        <taxon>Rhizodiscinaceae</taxon>
        <taxon>Rhizodiscina</taxon>
    </lineage>
</organism>
<keyword evidence="9" id="KW-1185">Reference proteome</keyword>
<feature type="transmembrane region" description="Helical" evidence="6">
    <location>
        <begin position="422"/>
        <end position="443"/>
    </location>
</feature>
<dbReference type="FunFam" id="1.20.1250.20:FF:000308">
    <property type="entry name" value="MFS efflux transporter"/>
    <property type="match status" value="1"/>
</dbReference>
<dbReference type="GO" id="GO:0022857">
    <property type="term" value="F:transmembrane transporter activity"/>
    <property type="evidence" value="ECO:0007669"/>
    <property type="project" value="InterPro"/>
</dbReference>
<keyword evidence="4 6" id="KW-0472">Membrane</keyword>
<feature type="transmembrane region" description="Helical" evidence="6">
    <location>
        <begin position="397"/>
        <end position="416"/>
    </location>
</feature>
<evidence type="ECO:0000259" key="7">
    <source>
        <dbReference type="PROSITE" id="PS50850"/>
    </source>
</evidence>
<feature type="transmembrane region" description="Helical" evidence="6">
    <location>
        <begin position="484"/>
        <end position="504"/>
    </location>
</feature>
<feature type="transmembrane region" description="Helical" evidence="6">
    <location>
        <begin position="455"/>
        <end position="478"/>
    </location>
</feature>
<feature type="transmembrane region" description="Helical" evidence="6">
    <location>
        <begin position="365"/>
        <end position="385"/>
    </location>
</feature>
<dbReference type="Gene3D" id="1.20.1250.20">
    <property type="entry name" value="MFS general substrate transporter like domains"/>
    <property type="match status" value="2"/>
</dbReference>
<accession>A0A9P4I4M8</accession>
<reference evidence="8" key="1">
    <citation type="journal article" date="2020" name="Stud. Mycol.">
        <title>101 Dothideomycetes genomes: a test case for predicting lifestyles and emergence of pathogens.</title>
        <authorList>
            <person name="Haridas S."/>
            <person name="Albert R."/>
            <person name="Binder M."/>
            <person name="Bloem J."/>
            <person name="Labutti K."/>
            <person name="Salamov A."/>
            <person name="Andreopoulos B."/>
            <person name="Baker S."/>
            <person name="Barry K."/>
            <person name="Bills G."/>
            <person name="Bluhm B."/>
            <person name="Cannon C."/>
            <person name="Castanera R."/>
            <person name="Culley D."/>
            <person name="Daum C."/>
            <person name="Ezra D."/>
            <person name="Gonzalez J."/>
            <person name="Henrissat B."/>
            <person name="Kuo A."/>
            <person name="Liang C."/>
            <person name="Lipzen A."/>
            <person name="Lutzoni F."/>
            <person name="Magnuson J."/>
            <person name="Mondo S."/>
            <person name="Nolan M."/>
            <person name="Ohm R."/>
            <person name="Pangilinan J."/>
            <person name="Park H.-J."/>
            <person name="Ramirez L."/>
            <person name="Alfaro M."/>
            <person name="Sun H."/>
            <person name="Tritt A."/>
            <person name="Yoshinaga Y."/>
            <person name="Zwiers L.-H."/>
            <person name="Turgeon B."/>
            <person name="Goodwin S."/>
            <person name="Spatafora J."/>
            <person name="Crous P."/>
            <person name="Grigoriev I."/>
        </authorList>
    </citation>
    <scope>NUCLEOTIDE SEQUENCE</scope>
    <source>
        <strain evidence="8">CBS 133067</strain>
    </source>
</reference>
<dbReference type="Proteomes" id="UP000799772">
    <property type="component" value="Unassembled WGS sequence"/>
</dbReference>
<dbReference type="FunFam" id="1.20.1250.20:FF:000286">
    <property type="entry name" value="MFS efflux transporter"/>
    <property type="match status" value="1"/>
</dbReference>
<evidence type="ECO:0000256" key="4">
    <source>
        <dbReference type="ARBA" id="ARBA00023136"/>
    </source>
</evidence>
<evidence type="ECO:0000256" key="3">
    <source>
        <dbReference type="ARBA" id="ARBA00022989"/>
    </source>
</evidence>
<dbReference type="InterPro" id="IPR051788">
    <property type="entry name" value="MFS_Transporter"/>
</dbReference>
<dbReference type="InterPro" id="IPR020846">
    <property type="entry name" value="MFS_dom"/>
</dbReference>
<dbReference type="SUPFAM" id="SSF103473">
    <property type="entry name" value="MFS general substrate transporter"/>
    <property type="match status" value="1"/>
</dbReference>
<dbReference type="PROSITE" id="PS50850">
    <property type="entry name" value="MFS"/>
    <property type="match status" value="1"/>
</dbReference>
<evidence type="ECO:0000256" key="6">
    <source>
        <dbReference type="SAM" id="Phobius"/>
    </source>
</evidence>
<dbReference type="GO" id="GO:0016020">
    <property type="term" value="C:membrane"/>
    <property type="evidence" value="ECO:0007669"/>
    <property type="project" value="UniProtKB-SubCell"/>
</dbReference>
<sequence length="512" mass="55383">MSFYATAFGAVVDIESHPERITRPSPAVQRRVAQAPSPVELDELTWGTRYNGPDIPSDSAVPPSPSEERPPDNGYQTPYVAKQAPPTGAQTTNGVLASRPPNPQQDSPQQDTTTDVVQRFSYHKWRVLSACFEQLTNGMTASAAGALIPYIERDYQIGYAIVSTIFITQAAGYLLAALFADIILSKVGRAKTLIFSELMVILAYVLLVCNPPFGVVVLAYLFQGIGMAINTALNNVFCANLAQGTVILGAAHGSYGVGGVIGPIIATSFVANGILWTRYWLVTLGLRVLCVFTVAFSWWRHEKEAQINLRLEARQSAKRQLFWQALRNRTTLIGALFIFAYQGAEVSISGWVISFLISFRNGNPAQVGYVSSGFWAGIAVGRFLLSPVCYRIGEKRSVICLTLGATVLQVLVWFIPNVIGPSVAVSFVGLLLGPVYPCAQAVFSRLLPRKIQTSSISFISSAGSSGGAVAPFLTGLLAGVSGTWVLNPICIGLFSAMLASWFFLPKIEKREE</sequence>
<evidence type="ECO:0000313" key="8">
    <source>
        <dbReference type="EMBL" id="KAF2094910.1"/>
    </source>
</evidence>
<comment type="subcellular location">
    <subcellularLocation>
        <location evidence="1">Membrane</location>
        <topology evidence="1">Multi-pass membrane protein</topology>
    </subcellularLocation>
</comment>
<gene>
    <name evidence="8" type="ORF">NA57DRAFT_68436</name>
</gene>
<name>A0A9P4I4M8_9PEZI</name>
<dbReference type="Pfam" id="PF07690">
    <property type="entry name" value="MFS_1"/>
    <property type="match status" value="2"/>
</dbReference>
<evidence type="ECO:0000256" key="5">
    <source>
        <dbReference type="SAM" id="MobiDB-lite"/>
    </source>
</evidence>
<dbReference type="OrthoDB" id="413079at2759"/>
<keyword evidence="3 6" id="KW-1133">Transmembrane helix</keyword>
<dbReference type="EMBL" id="ML978133">
    <property type="protein sequence ID" value="KAF2094910.1"/>
    <property type="molecule type" value="Genomic_DNA"/>
</dbReference>
<proteinExistence type="predicted"/>
<evidence type="ECO:0000313" key="9">
    <source>
        <dbReference type="Proteomes" id="UP000799772"/>
    </source>
</evidence>
<feature type="transmembrane region" description="Helical" evidence="6">
    <location>
        <begin position="157"/>
        <end position="180"/>
    </location>
</feature>
<evidence type="ECO:0000256" key="1">
    <source>
        <dbReference type="ARBA" id="ARBA00004141"/>
    </source>
</evidence>
<feature type="transmembrane region" description="Helical" evidence="6">
    <location>
        <begin position="278"/>
        <end position="299"/>
    </location>
</feature>
<feature type="transmembrane region" description="Helical" evidence="6">
    <location>
        <begin position="245"/>
        <end position="266"/>
    </location>
</feature>
<protein>
    <submittedName>
        <fullName evidence="8">MFS general substrate transporter</fullName>
    </submittedName>
</protein>
<dbReference type="PANTHER" id="PTHR23514:SF6">
    <property type="entry name" value="MAJOR FACILITATOR SUPERFAMILY (MFS) PROFILE DOMAIN-CONTAINING PROTEIN"/>
    <property type="match status" value="1"/>
</dbReference>
<feature type="compositionally biased region" description="Low complexity" evidence="5">
    <location>
        <begin position="104"/>
        <end position="114"/>
    </location>
</feature>
<comment type="caution">
    <text evidence="8">The sequence shown here is derived from an EMBL/GenBank/DDBJ whole genome shotgun (WGS) entry which is preliminary data.</text>
</comment>